<evidence type="ECO:0000256" key="10">
    <source>
        <dbReference type="SAM" id="MobiDB-lite"/>
    </source>
</evidence>
<evidence type="ECO:0000313" key="13">
    <source>
        <dbReference type="Proteomes" id="UP000694844"/>
    </source>
</evidence>
<feature type="compositionally biased region" description="Polar residues" evidence="10">
    <location>
        <begin position="368"/>
        <end position="385"/>
    </location>
</feature>
<dbReference type="GO" id="GO:0004983">
    <property type="term" value="F:neuropeptide Y receptor activity"/>
    <property type="evidence" value="ECO:0007669"/>
    <property type="project" value="InterPro"/>
</dbReference>
<keyword evidence="5 9" id="KW-0297">G-protein coupled receptor</keyword>
<dbReference type="PRINTS" id="PR00237">
    <property type="entry name" value="GPCRRHODOPSN"/>
</dbReference>
<evidence type="ECO:0000256" key="9">
    <source>
        <dbReference type="RuleBase" id="RU000688"/>
    </source>
</evidence>
<dbReference type="PANTHER" id="PTHR45695:SF28">
    <property type="entry name" value="G-PROTEIN COUPLED RECEPTORS FAMILY 1 PROFILE DOMAIN-CONTAINING PROTEIN"/>
    <property type="match status" value="1"/>
</dbReference>
<feature type="transmembrane region" description="Helical" evidence="11">
    <location>
        <begin position="135"/>
        <end position="155"/>
    </location>
</feature>
<dbReference type="OrthoDB" id="9979846at2759"/>
<evidence type="ECO:0000256" key="6">
    <source>
        <dbReference type="ARBA" id="ARBA00023136"/>
    </source>
</evidence>
<dbReference type="PRINTS" id="PR01012">
    <property type="entry name" value="NRPEPTIDEYR"/>
</dbReference>
<feature type="transmembrane region" description="Helical" evidence="11">
    <location>
        <begin position="97"/>
        <end position="115"/>
    </location>
</feature>
<dbReference type="Gene3D" id="1.20.1070.10">
    <property type="entry name" value="Rhodopsin 7-helix transmembrane proteins"/>
    <property type="match status" value="1"/>
</dbReference>
<dbReference type="SUPFAM" id="SSF81321">
    <property type="entry name" value="Family A G protein-coupled receptor-like"/>
    <property type="match status" value="1"/>
</dbReference>
<evidence type="ECO:0000256" key="5">
    <source>
        <dbReference type="ARBA" id="ARBA00023040"/>
    </source>
</evidence>
<dbReference type="InterPro" id="IPR000276">
    <property type="entry name" value="GPCR_Rhodpsn"/>
</dbReference>
<feature type="transmembrane region" description="Helical" evidence="11">
    <location>
        <begin position="176"/>
        <end position="197"/>
    </location>
</feature>
<reference evidence="14" key="1">
    <citation type="submission" date="2025-08" db="UniProtKB">
        <authorList>
            <consortium name="RefSeq"/>
        </authorList>
    </citation>
    <scope>IDENTIFICATION</scope>
    <source>
        <tissue evidence="14">Whole sample</tissue>
    </source>
</reference>
<keyword evidence="4 11" id="KW-1133">Transmembrane helix</keyword>
<dbReference type="PANTHER" id="PTHR45695">
    <property type="entry name" value="LEUCOKININ RECEPTOR-RELATED"/>
    <property type="match status" value="1"/>
</dbReference>
<dbReference type="SMART" id="SM01381">
    <property type="entry name" value="7TM_GPCR_Srsx"/>
    <property type="match status" value="1"/>
</dbReference>
<feature type="transmembrane region" description="Helical" evidence="11">
    <location>
        <begin position="281"/>
        <end position="306"/>
    </location>
</feature>
<dbReference type="GO" id="GO:0005886">
    <property type="term" value="C:plasma membrane"/>
    <property type="evidence" value="ECO:0007669"/>
    <property type="project" value="TreeGrafter"/>
</dbReference>
<dbReference type="Pfam" id="PF00001">
    <property type="entry name" value="7tm_1"/>
    <property type="match status" value="1"/>
</dbReference>
<evidence type="ECO:0000256" key="7">
    <source>
        <dbReference type="ARBA" id="ARBA00023170"/>
    </source>
</evidence>
<evidence type="ECO:0000256" key="3">
    <source>
        <dbReference type="ARBA" id="ARBA00022692"/>
    </source>
</evidence>
<evidence type="ECO:0000256" key="8">
    <source>
        <dbReference type="ARBA" id="ARBA00023224"/>
    </source>
</evidence>
<dbReference type="KEGG" id="cvn:111120547"/>
<gene>
    <name evidence="14" type="primary">LOC111120547</name>
</gene>
<dbReference type="PROSITE" id="PS50262">
    <property type="entry name" value="G_PROTEIN_RECEP_F1_2"/>
    <property type="match status" value="1"/>
</dbReference>
<protein>
    <submittedName>
        <fullName evidence="14">Pyroglutamylated RFamide peptide receptor-like</fullName>
    </submittedName>
</protein>
<evidence type="ECO:0000259" key="12">
    <source>
        <dbReference type="PROSITE" id="PS50262"/>
    </source>
</evidence>
<dbReference type="InterPro" id="IPR000611">
    <property type="entry name" value="NPY_rcpt"/>
</dbReference>
<comment type="similarity">
    <text evidence="2 9">Belongs to the G-protein coupled receptor 1 family.</text>
</comment>
<keyword evidence="6 11" id="KW-0472">Membrane</keyword>
<evidence type="ECO:0000256" key="2">
    <source>
        <dbReference type="ARBA" id="ARBA00010663"/>
    </source>
</evidence>
<dbReference type="CDD" id="cd14993">
    <property type="entry name" value="7tmA_CCKR-like"/>
    <property type="match status" value="1"/>
</dbReference>
<dbReference type="InterPro" id="IPR017452">
    <property type="entry name" value="GPCR_Rhodpsn_7TM"/>
</dbReference>
<dbReference type="RefSeq" id="XP_022317053.1">
    <property type="nucleotide sequence ID" value="XM_022461345.1"/>
</dbReference>
<keyword evidence="8 9" id="KW-0807">Transducer</keyword>
<dbReference type="GeneID" id="111120547"/>
<dbReference type="AlphaFoldDB" id="A0A8B8CMI2"/>
<keyword evidence="13" id="KW-1185">Reference proteome</keyword>
<organism evidence="13 14">
    <name type="scientific">Crassostrea virginica</name>
    <name type="common">Eastern oyster</name>
    <dbReference type="NCBI Taxonomy" id="6565"/>
    <lineage>
        <taxon>Eukaryota</taxon>
        <taxon>Metazoa</taxon>
        <taxon>Spiralia</taxon>
        <taxon>Lophotrochozoa</taxon>
        <taxon>Mollusca</taxon>
        <taxon>Bivalvia</taxon>
        <taxon>Autobranchia</taxon>
        <taxon>Pteriomorphia</taxon>
        <taxon>Ostreida</taxon>
        <taxon>Ostreoidea</taxon>
        <taxon>Ostreidae</taxon>
        <taxon>Crassostrea</taxon>
    </lineage>
</organism>
<name>A0A8B8CMI2_CRAVI</name>
<feature type="region of interest" description="Disordered" evidence="10">
    <location>
        <begin position="365"/>
        <end position="385"/>
    </location>
</feature>
<evidence type="ECO:0000256" key="11">
    <source>
        <dbReference type="SAM" id="Phobius"/>
    </source>
</evidence>
<dbReference type="Proteomes" id="UP000694844">
    <property type="component" value="Chromosome 2"/>
</dbReference>
<feature type="transmembrane region" description="Helical" evidence="11">
    <location>
        <begin position="61"/>
        <end position="85"/>
    </location>
</feature>
<keyword evidence="3 9" id="KW-0812">Transmembrane</keyword>
<evidence type="ECO:0000313" key="14">
    <source>
        <dbReference type="RefSeq" id="XP_022317053.1"/>
    </source>
</evidence>
<proteinExistence type="inferred from homology"/>
<feature type="transmembrane region" description="Helical" evidence="11">
    <location>
        <begin position="318"/>
        <end position="341"/>
    </location>
</feature>
<comment type="subcellular location">
    <subcellularLocation>
        <location evidence="1">Membrane</location>
        <topology evidence="1">Multi-pass membrane protein</topology>
    </subcellularLocation>
</comment>
<evidence type="ECO:0000256" key="4">
    <source>
        <dbReference type="ARBA" id="ARBA00022989"/>
    </source>
</evidence>
<accession>A0A8B8CMI2</accession>
<keyword evidence="7 9" id="KW-0675">Receptor</keyword>
<feature type="transmembrane region" description="Helical" evidence="11">
    <location>
        <begin position="234"/>
        <end position="253"/>
    </location>
</feature>
<dbReference type="PROSITE" id="PS00237">
    <property type="entry name" value="G_PROTEIN_RECEP_F1_1"/>
    <property type="match status" value="1"/>
</dbReference>
<feature type="domain" description="G-protein coupled receptors family 1 profile" evidence="12">
    <location>
        <begin position="76"/>
        <end position="338"/>
    </location>
</feature>
<evidence type="ECO:0000256" key="1">
    <source>
        <dbReference type="ARBA" id="ARBA00004141"/>
    </source>
</evidence>
<sequence>MDKNTDFVHPLVHMDNFTFMDSLFPMGNFTDMYSMGNFTDLLIPSPEHFVPPPVPEYIRTIFTVVYSIIMLFALSGNLLVIFVILGEKSLRNVTNMFIISLAISDILIAGINIPLGLLYNFNPEWNHGEILCKSISFATSVNVVASIMTLTAVALERYYAICHPMKTGYLEKTTRVVVVMIVIWILALAVSSPFLVIQRLALRLKETEEAPGLKMVNVCVEHYGQPELEEAHTLIQFIVFYCVPIGAMFFAYGKIARKLWIRKPIGDSHDLAKSLQQKKRIIRMLIVIVLVFLLCWLPFFAVHIYRFYNIVEYKDFRLVALIVQVIGFTNSAVNPIIYGFMNQKFKQIFRNMYIRIRMKISRGKGASVHSQSSSTPNSLTAESVV</sequence>